<dbReference type="Gene3D" id="3.50.50.60">
    <property type="entry name" value="FAD/NAD(P)-binding domain"/>
    <property type="match status" value="1"/>
</dbReference>
<name>A0A3N1GH42_9ACTN</name>
<evidence type="ECO:0000313" key="3">
    <source>
        <dbReference type="Proteomes" id="UP000271683"/>
    </source>
</evidence>
<dbReference type="InterPro" id="IPR002937">
    <property type="entry name" value="Amino_oxidase"/>
</dbReference>
<evidence type="ECO:0000259" key="1">
    <source>
        <dbReference type="Pfam" id="PF01593"/>
    </source>
</evidence>
<dbReference type="GO" id="GO:0016491">
    <property type="term" value="F:oxidoreductase activity"/>
    <property type="evidence" value="ECO:0007669"/>
    <property type="project" value="InterPro"/>
</dbReference>
<organism evidence="2 3">
    <name type="scientific">Couchioplanes caeruleus</name>
    <dbReference type="NCBI Taxonomy" id="56438"/>
    <lineage>
        <taxon>Bacteria</taxon>
        <taxon>Bacillati</taxon>
        <taxon>Actinomycetota</taxon>
        <taxon>Actinomycetes</taxon>
        <taxon>Micromonosporales</taxon>
        <taxon>Micromonosporaceae</taxon>
        <taxon>Couchioplanes</taxon>
    </lineage>
</organism>
<protein>
    <submittedName>
        <fullName evidence="2">Protoporphyrinogen oxidase</fullName>
    </submittedName>
</protein>
<sequence>MSQPVEVDVVIVGGGLAGLAAARRLDRAGVEWLLVEAADRIGGRVATDVVDGWRLDRGFQVLNTAYPRVPALADIDALDMRYFTPGVLVRRGGRLHRLENPLRDPTTAPQALGSGVGSLTDRLKFAALATRCATYPPEKLLHAPEMSTQEALRKAGLSHRIIEEVLRPFLSGVFADRALDTSSHVLAMILRSLARGRIGVPANGMAMLPAAVAGPLPYPQLLVNARTLAVEPGRVITEGGEIRCRAVVVATDPVTASELLPMLPRPDMRGLTTYYFGAPHAPIDEPTLLLDGDRREIVANTVVMSNAAPEYAPAGKSLIAASTVGVAAPSGASETVLRVELARLYGVPTDDWELISVMPIPHALPAAPVPQTRLRKPVSLGDGLFVAGDHRDSPSIQGALAGGWRTAGAVLASLGAFAGAGRSAGPA</sequence>
<gene>
    <name evidence="2" type="ORF">EDD30_2334</name>
</gene>
<dbReference type="Pfam" id="PF01593">
    <property type="entry name" value="Amino_oxidase"/>
    <property type="match status" value="1"/>
</dbReference>
<accession>A0A3N1GH42</accession>
<evidence type="ECO:0000313" key="2">
    <source>
        <dbReference type="EMBL" id="ROP29535.1"/>
    </source>
</evidence>
<proteinExistence type="predicted"/>
<reference evidence="2 3" key="1">
    <citation type="submission" date="2018-11" db="EMBL/GenBank/DDBJ databases">
        <title>Sequencing the genomes of 1000 actinobacteria strains.</title>
        <authorList>
            <person name="Klenk H.-P."/>
        </authorList>
    </citation>
    <scope>NUCLEOTIDE SEQUENCE [LARGE SCALE GENOMIC DNA]</scope>
    <source>
        <strain evidence="2 3">DSM 43634</strain>
    </source>
</reference>
<dbReference type="PANTHER" id="PTHR42841">
    <property type="entry name" value="AMINE OXIDASE"/>
    <property type="match status" value="1"/>
</dbReference>
<dbReference type="OrthoDB" id="9767561at2"/>
<dbReference type="SUPFAM" id="SSF51905">
    <property type="entry name" value="FAD/NAD(P)-binding domain"/>
    <property type="match status" value="1"/>
</dbReference>
<dbReference type="Proteomes" id="UP000271683">
    <property type="component" value="Unassembled WGS sequence"/>
</dbReference>
<dbReference type="EMBL" id="RJKL01000001">
    <property type="protein sequence ID" value="ROP29535.1"/>
    <property type="molecule type" value="Genomic_DNA"/>
</dbReference>
<comment type="caution">
    <text evidence="2">The sequence shown here is derived from an EMBL/GenBank/DDBJ whole genome shotgun (WGS) entry which is preliminary data.</text>
</comment>
<dbReference type="RefSeq" id="WP_123678229.1">
    <property type="nucleotide sequence ID" value="NZ_RJKL01000001.1"/>
</dbReference>
<dbReference type="InterPro" id="IPR036188">
    <property type="entry name" value="FAD/NAD-bd_sf"/>
</dbReference>
<dbReference type="AlphaFoldDB" id="A0A3N1GH42"/>
<feature type="domain" description="Amine oxidase" evidence="1">
    <location>
        <begin position="16"/>
        <end position="411"/>
    </location>
</feature>